<dbReference type="Proteomes" id="UP000216725">
    <property type="component" value="Unassembled WGS sequence"/>
</dbReference>
<name>A0A261EW50_9BIFI</name>
<dbReference type="PANTHER" id="PTHR37297:SF1">
    <property type="entry name" value="PROTEIN NRDI"/>
    <property type="match status" value="1"/>
</dbReference>
<feature type="compositionally biased region" description="Low complexity" evidence="5">
    <location>
        <begin position="20"/>
        <end position="33"/>
    </location>
</feature>
<dbReference type="NCBIfam" id="TIGR00333">
    <property type="entry name" value="nrdI"/>
    <property type="match status" value="1"/>
</dbReference>
<dbReference type="HAMAP" id="MF_00128">
    <property type="entry name" value="NrdI"/>
    <property type="match status" value="1"/>
</dbReference>
<dbReference type="GO" id="GO:0010181">
    <property type="term" value="F:FMN binding"/>
    <property type="evidence" value="ECO:0007669"/>
    <property type="project" value="InterPro"/>
</dbReference>
<feature type="compositionally biased region" description="Low complexity" evidence="5">
    <location>
        <begin position="1"/>
        <end position="10"/>
    </location>
</feature>
<reference evidence="6 7" key="1">
    <citation type="journal article" date="2017" name="BMC Genomics">
        <title>Comparative genomic and phylogenomic analyses of the Bifidobacteriaceae family.</title>
        <authorList>
            <person name="Lugli G.A."/>
            <person name="Milani C."/>
            <person name="Turroni F."/>
            <person name="Duranti S."/>
            <person name="Mancabelli L."/>
            <person name="Mangifesta M."/>
            <person name="Ferrario C."/>
            <person name="Modesto M."/>
            <person name="Mattarelli P."/>
            <person name="Jiri K."/>
            <person name="van Sinderen D."/>
            <person name="Ventura M."/>
        </authorList>
    </citation>
    <scope>NUCLEOTIDE SEQUENCE [LARGE SCALE GENOMIC DNA]</scope>
    <source>
        <strain evidence="6 7">DSM 24742</strain>
    </source>
</reference>
<comment type="function">
    <text evidence="1 4">Probably involved in ribonucleotide reductase function.</text>
</comment>
<dbReference type="Gene3D" id="3.40.50.360">
    <property type="match status" value="1"/>
</dbReference>
<sequence length="191" mass="20367">MNAIDAAPRQPASPTPAAPSTPAEPTTPLAPITRPEAPAEGTRIGAVVYFSSASGNTARFIAGCALPAEGIAVYRIPLRPAEGALEVREPYVIVVPTYGGGDVAKALPPQVRRFLNDRANRRFLRGVIASGNTNFGDAYCAAGDIIARRCHVPFLYGFELTGTPEDRRAVRVGLRDFFRSAQTESKRQGTT</sequence>
<evidence type="ECO:0000256" key="4">
    <source>
        <dbReference type="HAMAP-Rule" id="MF_00128"/>
    </source>
</evidence>
<keyword evidence="7" id="KW-1185">Reference proteome</keyword>
<accession>A0A261EW50</accession>
<dbReference type="PANTHER" id="PTHR37297">
    <property type="entry name" value="PROTEIN NRDI"/>
    <property type="match status" value="1"/>
</dbReference>
<organism evidence="6 7">
    <name type="scientific">Pseudoscardovia radai</name>
    <dbReference type="NCBI Taxonomy" id="987066"/>
    <lineage>
        <taxon>Bacteria</taxon>
        <taxon>Bacillati</taxon>
        <taxon>Actinomycetota</taxon>
        <taxon>Actinomycetes</taxon>
        <taxon>Bifidobacteriales</taxon>
        <taxon>Bifidobacteriaceae</taxon>
        <taxon>Pseudoscardovia</taxon>
    </lineage>
</organism>
<evidence type="ECO:0000256" key="5">
    <source>
        <dbReference type="SAM" id="MobiDB-lite"/>
    </source>
</evidence>
<evidence type="ECO:0000313" key="7">
    <source>
        <dbReference type="Proteomes" id="UP000216725"/>
    </source>
</evidence>
<evidence type="ECO:0000256" key="2">
    <source>
        <dbReference type="ARBA" id="ARBA00009942"/>
    </source>
</evidence>
<dbReference type="AlphaFoldDB" id="A0A261EW50"/>
<dbReference type="InterPro" id="IPR004465">
    <property type="entry name" value="RNR_NrdI"/>
</dbReference>
<dbReference type="SUPFAM" id="SSF52218">
    <property type="entry name" value="Flavoproteins"/>
    <property type="match status" value="1"/>
</dbReference>
<dbReference type="InterPro" id="IPR020852">
    <property type="entry name" value="RNR_Ib_NrdI_bac"/>
</dbReference>
<proteinExistence type="inferred from homology"/>
<evidence type="ECO:0000313" key="6">
    <source>
        <dbReference type="EMBL" id="OZG51110.1"/>
    </source>
</evidence>
<dbReference type="EMBL" id="MWWR01000011">
    <property type="protein sequence ID" value="OZG51110.1"/>
    <property type="molecule type" value="Genomic_DNA"/>
</dbReference>
<comment type="caution">
    <text evidence="6">The sequence shown here is derived from an EMBL/GenBank/DDBJ whole genome shotgun (WGS) entry which is preliminary data.</text>
</comment>
<evidence type="ECO:0000256" key="1">
    <source>
        <dbReference type="ARBA" id="ARBA00003999"/>
    </source>
</evidence>
<dbReference type="Pfam" id="PF07972">
    <property type="entry name" value="Flavodoxin_NdrI"/>
    <property type="match status" value="1"/>
</dbReference>
<feature type="region of interest" description="Disordered" evidence="5">
    <location>
        <begin position="1"/>
        <end position="36"/>
    </location>
</feature>
<gene>
    <name evidence="4" type="primary">nrdI</name>
    <name evidence="6" type="ORF">PSRA_1287</name>
</gene>
<dbReference type="InterPro" id="IPR029039">
    <property type="entry name" value="Flavoprotein-like_sf"/>
</dbReference>
<comment type="similarity">
    <text evidence="2 4">Belongs to the NrdI family.</text>
</comment>
<protein>
    <recommendedName>
        <fullName evidence="3 4">Protein NrdI</fullName>
    </recommendedName>
</protein>
<evidence type="ECO:0000256" key="3">
    <source>
        <dbReference type="ARBA" id="ARBA00020129"/>
    </source>
</evidence>